<keyword evidence="1" id="KW-1133">Transmembrane helix</keyword>
<evidence type="ECO:0000313" key="3">
    <source>
        <dbReference type="Proteomes" id="UP000198816"/>
    </source>
</evidence>
<dbReference type="OrthoDB" id="2928469at2"/>
<reference evidence="3" key="1">
    <citation type="submission" date="2016-10" db="EMBL/GenBank/DDBJ databases">
        <authorList>
            <person name="Varghese N."/>
            <person name="Submissions S."/>
        </authorList>
    </citation>
    <scope>NUCLEOTIDE SEQUENCE [LARGE SCALE GENOMIC DNA]</scope>
    <source>
        <strain evidence="3">DSM 217</strain>
    </source>
</reference>
<feature type="transmembrane region" description="Helical" evidence="1">
    <location>
        <begin position="69"/>
        <end position="91"/>
    </location>
</feature>
<evidence type="ECO:0000256" key="1">
    <source>
        <dbReference type="SAM" id="Phobius"/>
    </source>
</evidence>
<evidence type="ECO:0000313" key="2">
    <source>
        <dbReference type="EMBL" id="SDW52618.1"/>
    </source>
</evidence>
<dbReference type="Proteomes" id="UP000198816">
    <property type="component" value="Unassembled WGS sequence"/>
</dbReference>
<dbReference type="RefSeq" id="WP_093029537.1">
    <property type="nucleotide sequence ID" value="NZ_FNNZ01000005.1"/>
</dbReference>
<gene>
    <name evidence="2" type="ORF">SAMN05421783_10519</name>
</gene>
<dbReference type="AlphaFoldDB" id="A0A1H2U9Q2"/>
<organism evidence="2 3">
    <name type="scientific">Thiocapsa roseopersicina</name>
    <dbReference type="NCBI Taxonomy" id="1058"/>
    <lineage>
        <taxon>Bacteria</taxon>
        <taxon>Pseudomonadati</taxon>
        <taxon>Pseudomonadota</taxon>
        <taxon>Gammaproteobacteria</taxon>
        <taxon>Chromatiales</taxon>
        <taxon>Chromatiaceae</taxon>
        <taxon>Thiocapsa</taxon>
    </lineage>
</organism>
<name>A0A1H2U9Q2_THIRO</name>
<keyword evidence="3" id="KW-1185">Reference proteome</keyword>
<keyword evidence="1" id="KW-0472">Membrane</keyword>
<sequence>MTTKLRARTAVAFFGIWIGILYAGSDHPPPTGFWWLAALVFVCAVAVYMRMPVYASWSSRRSPGRARRVLRDGLLAGLVVGLVPLMLPFTGEPTTALASVTPILIWLATLSALGILNAVLVYVIAAVVPSESRATTKP</sequence>
<dbReference type="EMBL" id="FNNZ01000005">
    <property type="protein sequence ID" value="SDW52618.1"/>
    <property type="molecule type" value="Genomic_DNA"/>
</dbReference>
<accession>A0A1H2U9Q2</accession>
<keyword evidence="1" id="KW-0812">Transmembrane</keyword>
<proteinExistence type="predicted"/>
<feature type="transmembrane region" description="Helical" evidence="1">
    <location>
        <begin position="103"/>
        <end position="128"/>
    </location>
</feature>
<feature type="transmembrane region" description="Helical" evidence="1">
    <location>
        <begin position="7"/>
        <end position="25"/>
    </location>
</feature>
<feature type="transmembrane region" description="Helical" evidence="1">
    <location>
        <begin position="31"/>
        <end position="49"/>
    </location>
</feature>
<protein>
    <submittedName>
        <fullName evidence="2">Uncharacterized protein</fullName>
    </submittedName>
</protein>